<keyword evidence="4" id="KW-1185">Reference proteome</keyword>
<evidence type="ECO:0000313" key="2">
    <source>
        <dbReference type="EMBL" id="TCO24994.1"/>
    </source>
</evidence>
<evidence type="ECO:0000313" key="3">
    <source>
        <dbReference type="Proteomes" id="UP000295684"/>
    </source>
</evidence>
<reference evidence="1" key="4">
    <citation type="submission" date="2024-05" db="EMBL/GenBank/DDBJ databases">
        <authorList>
            <person name="Sun Q."/>
            <person name="Zhou Y."/>
        </authorList>
    </citation>
    <scope>NUCLEOTIDE SEQUENCE</scope>
    <source>
        <strain evidence="1">CGMCC 1.15644</strain>
    </source>
</reference>
<proteinExistence type="predicted"/>
<organism evidence="2 3">
    <name type="scientific">Pedobacter psychrotolerans</name>
    <dbReference type="NCBI Taxonomy" id="1843235"/>
    <lineage>
        <taxon>Bacteria</taxon>
        <taxon>Pseudomonadati</taxon>
        <taxon>Bacteroidota</taxon>
        <taxon>Sphingobacteriia</taxon>
        <taxon>Sphingobacteriales</taxon>
        <taxon>Sphingobacteriaceae</taxon>
        <taxon>Pedobacter</taxon>
    </lineage>
</organism>
<dbReference type="EMBL" id="BMJO01000002">
    <property type="protein sequence ID" value="GGE48886.1"/>
    <property type="molecule type" value="Genomic_DNA"/>
</dbReference>
<reference evidence="1" key="1">
    <citation type="journal article" date="2014" name="Int. J. Syst. Evol. Microbiol.">
        <title>Complete genome of a new Firmicutes species belonging to the dominant human colonic microbiota ('Ruminococcus bicirculans') reveals two chromosomes and a selective capacity to utilize plant glucans.</title>
        <authorList>
            <consortium name="NISC Comparative Sequencing Program"/>
            <person name="Wegmann U."/>
            <person name="Louis P."/>
            <person name="Goesmann A."/>
            <person name="Henrissat B."/>
            <person name="Duncan S.H."/>
            <person name="Flint H.J."/>
        </authorList>
    </citation>
    <scope>NUCLEOTIDE SEQUENCE</scope>
    <source>
        <strain evidence="1">CGMCC 1.15644</strain>
    </source>
</reference>
<protein>
    <submittedName>
        <fullName evidence="2">Uncharacterized protein</fullName>
    </submittedName>
</protein>
<name>A0A4R2HCP0_9SPHI</name>
<dbReference type="Proteomes" id="UP000622648">
    <property type="component" value="Unassembled WGS sequence"/>
</dbReference>
<accession>A0A4R2HCP0</accession>
<dbReference type="RefSeq" id="WP_132532349.1">
    <property type="nucleotide sequence ID" value="NZ_BMJO01000002.1"/>
</dbReference>
<reference evidence="2 3" key="3">
    <citation type="submission" date="2019-03" db="EMBL/GenBank/DDBJ databases">
        <title>Genomic Encyclopedia of Type Strains, Phase IV (KMG-IV): sequencing the most valuable type-strain genomes for metagenomic binning, comparative biology and taxonomic classification.</title>
        <authorList>
            <person name="Goeker M."/>
        </authorList>
    </citation>
    <scope>NUCLEOTIDE SEQUENCE [LARGE SCALE GENOMIC DNA]</scope>
    <source>
        <strain evidence="2 3">DSM 103236</strain>
    </source>
</reference>
<reference evidence="4" key="2">
    <citation type="journal article" date="2019" name="Int. J. Syst. Evol. Microbiol.">
        <title>The Global Catalogue of Microorganisms (GCM) 10K type strain sequencing project: providing services to taxonomists for standard genome sequencing and annotation.</title>
        <authorList>
            <consortium name="The Broad Institute Genomics Platform"/>
            <consortium name="The Broad Institute Genome Sequencing Center for Infectious Disease"/>
            <person name="Wu L."/>
            <person name="Ma J."/>
        </authorList>
    </citation>
    <scope>NUCLEOTIDE SEQUENCE [LARGE SCALE GENOMIC DNA]</scope>
    <source>
        <strain evidence="4">CGMCC 1.15644</strain>
    </source>
</reference>
<comment type="caution">
    <text evidence="2">The sequence shown here is derived from an EMBL/GenBank/DDBJ whole genome shotgun (WGS) entry which is preliminary data.</text>
</comment>
<dbReference type="EMBL" id="SLWO01000004">
    <property type="protein sequence ID" value="TCO24994.1"/>
    <property type="molecule type" value="Genomic_DNA"/>
</dbReference>
<evidence type="ECO:0000313" key="4">
    <source>
        <dbReference type="Proteomes" id="UP000622648"/>
    </source>
</evidence>
<evidence type="ECO:0000313" key="1">
    <source>
        <dbReference type="EMBL" id="GGE48886.1"/>
    </source>
</evidence>
<dbReference type="OrthoDB" id="770577at2"/>
<dbReference type="Proteomes" id="UP000295684">
    <property type="component" value="Unassembled WGS sequence"/>
</dbReference>
<gene>
    <name evidence="2" type="ORF">EV200_10429</name>
    <name evidence="1" type="ORF">GCM10011413_13770</name>
</gene>
<dbReference type="AlphaFoldDB" id="A0A4R2HCP0"/>
<sequence length="71" mass="8132">MEFTQELRAVYPTEIIEVRGNANALAITLVRETNAKSFIAKLKNRFKNLNQPRVLFIRCEGIEAVEKIVLV</sequence>